<protein>
    <submittedName>
        <fullName evidence="2">Uncharacterized protein</fullName>
    </submittedName>
</protein>
<organism evidence="2 3">
    <name type="scientific">Dendrothele bispora (strain CBS 962.96)</name>
    <dbReference type="NCBI Taxonomy" id="1314807"/>
    <lineage>
        <taxon>Eukaryota</taxon>
        <taxon>Fungi</taxon>
        <taxon>Dikarya</taxon>
        <taxon>Basidiomycota</taxon>
        <taxon>Agaricomycotina</taxon>
        <taxon>Agaricomycetes</taxon>
        <taxon>Agaricomycetidae</taxon>
        <taxon>Agaricales</taxon>
        <taxon>Agaricales incertae sedis</taxon>
        <taxon>Dendrothele</taxon>
    </lineage>
</organism>
<name>A0A4S8M171_DENBC</name>
<evidence type="ECO:0000313" key="2">
    <source>
        <dbReference type="EMBL" id="THU95812.1"/>
    </source>
</evidence>
<evidence type="ECO:0000313" key="3">
    <source>
        <dbReference type="Proteomes" id="UP000297245"/>
    </source>
</evidence>
<feature type="compositionally biased region" description="Polar residues" evidence="1">
    <location>
        <begin position="11"/>
        <end position="38"/>
    </location>
</feature>
<feature type="region of interest" description="Disordered" evidence="1">
    <location>
        <begin position="1"/>
        <end position="38"/>
    </location>
</feature>
<sequence length="124" mass="13363">MTPLTRDLSPNPVSSTSPAPFTPKCHTSSPDPASKTISGTKPWSKDYIGLLAYIFCPGCRSNRGVCPLLHLPKGNARPISALGIRWASRLGNASIGNIRKISSESPLILYIALGAPLTRRKRPR</sequence>
<dbReference type="Proteomes" id="UP000297245">
    <property type="component" value="Unassembled WGS sequence"/>
</dbReference>
<proteinExistence type="predicted"/>
<keyword evidence="3" id="KW-1185">Reference proteome</keyword>
<evidence type="ECO:0000256" key="1">
    <source>
        <dbReference type="SAM" id="MobiDB-lite"/>
    </source>
</evidence>
<dbReference type="AlphaFoldDB" id="A0A4S8M171"/>
<gene>
    <name evidence="2" type="ORF">K435DRAFT_778850</name>
</gene>
<dbReference type="EMBL" id="ML179191">
    <property type="protein sequence ID" value="THU95812.1"/>
    <property type="molecule type" value="Genomic_DNA"/>
</dbReference>
<reference evidence="2 3" key="1">
    <citation type="journal article" date="2019" name="Nat. Ecol. Evol.">
        <title>Megaphylogeny resolves global patterns of mushroom evolution.</title>
        <authorList>
            <person name="Varga T."/>
            <person name="Krizsan K."/>
            <person name="Foldi C."/>
            <person name="Dima B."/>
            <person name="Sanchez-Garcia M."/>
            <person name="Sanchez-Ramirez S."/>
            <person name="Szollosi G.J."/>
            <person name="Szarkandi J.G."/>
            <person name="Papp V."/>
            <person name="Albert L."/>
            <person name="Andreopoulos W."/>
            <person name="Angelini C."/>
            <person name="Antonin V."/>
            <person name="Barry K.W."/>
            <person name="Bougher N.L."/>
            <person name="Buchanan P."/>
            <person name="Buyck B."/>
            <person name="Bense V."/>
            <person name="Catcheside P."/>
            <person name="Chovatia M."/>
            <person name="Cooper J."/>
            <person name="Damon W."/>
            <person name="Desjardin D."/>
            <person name="Finy P."/>
            <person name="Geml J."/>
            <person name="Haridas S."/>
            <person name="Hughes K."/>
            <person name="Justo A."/>
            <person name="Karasinski D."/>
            <person name="Kautmanova I."/>
            <person name="Kiss B."/>
            <person name="Kocsube S."/>
            <person name="Kotiranta H."/>
            <person name="LaButti K.M."/>
            <person name="Lechner B.E."/>
            <person name="Liimatainen K."/>
            <person name="Lipzen A."/>
            <person name="Lukacs Z."/>
            <person name="Mihaltcheva S."/>
            <person name="Morgado L.N."/>
            <person name="Niskanen T."/>
            <person name="Noordeloos M.E."/>
            <person name="Ohm R.A."/>
            <person name="Ortiz-Santana B."/>
            <person name="Ovrebo C."/>
            <person name="Racz N."/>
            <person name="Riley R."/>
            <person name="Savchenko A."/>
            <person name="Shiryaev A."/>
            <person name="Soop K."/>
            <person name="Spirin V."/>
            <person name="Szebenyi C."/>
            <person name="Tomsovsky M."/>
            <person name="Tulloss R.E."/>
            <person name="Uehling J."/>
            <person name="Grigoriev I.V."/>
            <person name="Vagvolgyi C."/>
            <person name="Papp T."/>
            <person name="Martin F.M."/>
            <person name="Miettinen O."/>
            <person name="Hibbett D.S."/>
            <person name="Nagy L.G."/>
        </authorList>
    </citation>
    <scope>NUCLEOTIDE SEQUENCE [LARGE SCALE GENOMIC DNA]</scope>
    <source>
        <strain evidence="2 3">CBS 962.96</strain>
    </source>
</reference>
<accession>A0A4S8M171</accession>